<keyword evidence="2" id="KW-1185">Reference proteome</keyword>
<evidence type="ECO:0000313" key="2">
    <source>
        <dbReference type="Proteomes" id="UP000321057"/>
    </source>
</evidence>
<evidence type="ECO:0000313" key="1">
    <source>
        <dbReference type="EMBL" id="GEQ05756.1"/>
    </source>
</evidence>
<reference evidence="1 2" key="1">
    <citation type="submission" date="2019-07" db="EMBL/GenBank/DDBJ databases">
        <title>Whole genome shotgun sequence of Staphylococcus gallinarum NBRC 109767.</title>
        <authorList>
            <person name="Hosoyama A."/>
            <person name="Uohara A."/>
            <person name="Ohji S."/>
            <person name="Ichikawa N."/>
        </authorList>
    </citation>
    <scope>NUCLEOTIDE SEQUENCE [LARGE SCALE GENOMIC DNA]</scope>
    <source>
        <strain evidence="1 2">NBRC 109767</strain>
    </source>
</reference>
<sequence length="91" mass="9814">MINVAIIRPTNPESETKGATISETPLLGADIINERLPTILMTIIIIPVLINPIEGLTPAIKEKAIAPGINDNANSIPTNTLCFKLFVHCVR</sequence>
<dbReference type="Proteomes" id="UP000321057">
    <property type="component" value="Unassembled WGS sequence"/>
</dbReference>
<dbReference type="EMBL" id="BKAX01000004">
    <property type="protein sequence ID" value="GEQ05756.1"/>
    <property type="molecule type" value="Genomic_DNA"/>
</dbReference>
<accession>A0ABQ0Y2Y1</accession>
<protein>
    <submittedName>
        <fullName evidence="1">Uncharacterized protein</fullName>
    </submittedName>
</protein>
<comment type="caution">
    <text evidence="1">The sequence shown here is derived from an EMBL/GenBank/DDBJ whole genome shotgun (WGS) entry which is preliminary data.</text>
</comment>
<name>A0ABQ0Y2Y1_STAGA</name>
<gene>
    <name evidence="1" type="ORF">SGA02_15840</name>
</gene>
<proteinExistence type="predicted"/>
<organism evidence="1 2">
    <name type="scientific">Staphylococcus gallinarum</name>
    <dbReference type="NCBI Taxonomy" id="1293"/>
    <lineage>
        <taxon>Bacteria</taxon>
        <taxon>Bacillati</taxon>
        <taxon>Bacillota</taxon>
        <taxon>Bacilli</taxon>
        <taxon>Bacillales</taxon>
        <taxon>Staphylococcaceae</taxon>
        <taxon>Staphylococcus</taxon>
    </lineage>
</organism>